<keyword evidence="4" id="KW-0804">Transcription</keyword>
<name>A0ABX3NSZ2_9BACT</name>
<organism evidence="7 8">
    <name type="scientific">Niastella koreensis</name>
    <dbReference type="NCBI Taxonomy" id="354356"/>
    <lineage>
        <taxon>Bacteria</taxon>
        <taxon>Pseudomonadati</taxon>
        <taxon>Bacteroidota</taxon>
        <taxon>Chitinophagia</taxon>
        <taxon>Chitinophagales</taxon>
        <taxon>Chitinophagaceae</taxon>
        <taxon>Niastella</taxon>
    </lineage>
</organism>
<gene>
    <name evidence="7" type="ORF">A4D02_34425</name>
</gene>
<dbReference type="InterPro" id="IPR036388">
    <property type="entry name" value="WH-like_DNA-bd_sf"/>
</dbReference>
<dbReference type="Gene3D" id="1.10.1740.10">
    <property type="match status" value="1"/>
</dbReference>
<dbReference type="SUPFAM" id="SSF88659">
    <property type="entry name" value="Sigma3 and sigma4 domains of RNA polymerase sigma factors"/>
    <property type="match status" value="1"/>
</dbReference>
<dbReference type="InterPro" id="IPR013325">
    <property type="entry name" value="RNA_pol_sigma_r2"/>
</dbReference>
<dbReference type="PANTHER" id="PTHR43133:SF46">
    <property type="entry name" value="RNA POLYMERASE SIGMA-70 FACTOR ECF SUBFAMILY"/>
    <property type="match status" value="1"/>
</dbReference>
<evidence type="ECO:0000313" key="8">
    <source>
        <dbReference type="Proteomes" id="UP000192277"/>
    </source>
</evidence>
<evidence type="ECO:0008006" key="9">
    <source>
        <dbReference type="Google" id="ProtNLM"/>
    </source>
</evidence>
<dbReference type="EMBL" id="LWBO01000022">
    <property type="protein sequence ID" value="OQP45054.1"/>
    <property type="molecule type" value="Genomic_DNA"/>
</dbReference>
<evidence type="ECO:0000256" key="4">
    <source>
        <dbReference type="ARBA" id="ARBA00023163"/>
    </source>
</evidence>
<dbReference type="PANTHER" id="PTHR43133">
    <property type="entry name" value="RNA POLYMERASE ECF-TYPE SIGMA FACTO"/>
    <property type="match status" value="1"/>
</dbReference>
<feature type="domain" description="RNA polymerase sigma factor 70 region 4 type 2" evidence="6">
    <location>
        <begin position="124"/>
        <end position="166"/>
    </location>
</feature>
<sequence>MYPVLHPLKDTGILAAIAQHDERAFNSLFVEYHQQMGHFVFSVTRSKELTEEIIQDVFVKLWENRLQLPSIKNFPAYLFIITRNHTLNAIRKQVQIKEKEAAIAEHYELSTEKEPVAEDNLYAILDSAVDQLPLQQKKVYLLRQQGLKNADVAYRLDLSVNSVKKYQQWATQTIVKLIKAGPFTGIVFLFSTFF</sequence>
<evidence type="ECO:0000313" key="7">
    <source>
        <dbReference type="EMBL" id="OQP45054.1"/>
    </source>
</evidence>
<dbReference type="InterPro" id="IPR014284">
    <property type="entry name" value="RNA_pol_sigma-70_dom"/>
</dbReference>
<dbReference type="Pfam" id="PF04542">
    <property type="entry name" value="Sigma70_r2"/>
    <property type="match status" value="1"/>
</dbReference>
<dbReference type="InterPro" id="IPR039425">
    <property type="entry name" value="RNA_pol_sigma-70-like"/>
</dbReference>
<dbReference type="Gene3D" id="1.10.10.10">
    <property type="entry name" value="Winged helix-like DNA-binding domain superfamily/Winged helix DNA-binding domain"/>
    <property type="match status" value="1"/>
</dbReference>
<keyword evidence="8" id="KW-1185">Reference proteome</keyword>
<dbReference type="Proteomes" id="UP000192277">
    <property type="component" value="Unassembled WGS sequence"/>
</dbReference>
<keyword evidence="2" id="KW-0805">Transcription regulation</keyword>
<feature type="domain" description="RNA polymerase sigma-70 region 2" evidence="5">
    <location>
        <begin position="28"/>
        <end position="93"/>
    </location>
</feature>
<evidence type="ECO:0000259" key="5">
    <source>
        <dbReference type="Pfam" id="PF04542"/>
    </source>
</evidence>
<evidence type="ECO:0000259" key="6">
    <source>
        <dbReference type="Pfam" id="PF08281"/>
    </source>
</evidence>
<proteinExistence type="inferred from homology"/>
<dbReference type="InterPro" id="IPR007627">
    <property type="entry name" value="RNA_pol_sigma70_r2"/>
</dbReference>
<dbReference type="NCBIfam" id="TIGR02937">
    <property type="entry name" value="sigma70-ECF"/>
    <property type="match status" value="1"/>
</dbReference>
<evidence type="ECO:0000256" key="1">
    <source>
        <dbReference type="ARBA" id="ARBA00010641"/>
    </source>
</evidence>
<comment type="caution">
    <text evidence="7">The sequence shown here is derived from an EMBL/GenBank/DDBJ whole genome shotgun (WGS) entry which is preliminary data.</text>
</comment>
<protein>
    <recommendedName>
        <fullName evidence="9">RNA polymerase, sigma-24 subunit, ECF subfamily</fullName>
    </recommendedName>
</protein>
<comment type="similarity">
    <text evidence="1">Belongs to the sigma-70 factor family. ECF subfamily.</text>
</comment>
<keyword evidence="3" id="KW-0731">Sigma factor</keyword>
<evidence type="ECO:0000256" key="3">
    <source>
        <dbReference type="ARBA" id="ARBA00023082"/>
    </source>
</evidence>
<dbReference type="SUPFAM" id="SSF88946">
    <property type="entry name" value="Sigma2 domain of RNA polymerase sigma factors"/>
    <property type="match status" value="1"/>
</dbReference>
<evidence type="ECO:0000256" key="2">
    <source>
        <dbReference type="ARBA" id="ARBA00023015"/>
    </source>
</evidence>
<accession>A0ABX3NSZ2</accession>
<dbReference type="InterPro" id="IPR013324">
    <property type="entry name" value="RNA_pol_sigma_r3/r4-like"/>
</dbReference>
<reference evidence="7 8" key="1">
    <citation type="submission" date="2016-04" db="EMBL/GenBank/DDBJ databases">
        <authorList>
            <person name="Chen L."/>
            <person name="Zhuang W."/>
            <person name="Wang G."/>
        </authorList>
    </citation>
    <scope>NUCLEOTIDE SEQUENCE [LARGE SCALE GENOMIC DNA]</scope>
    <source>
        <strain evidence="8">GR20</strain>
    </source>
</reference>
<dbReference type="InterPro" id="IPR013249">
    <property type="entry name" value="RNA_pol_sigma70_r4_t2"/>
</dbReference>
<dbReference type="Pfam" id="PF08281">
    <property type="entry name" value="Sigma70_r4_2"/>
    <property type="match status" value="1"/>
</dbReference>